<dbReference type="GO" id="GO:0004252">
    <property type="term" value="F:serine-type endopeptidase activity"/>
    <property type="evidence" value="ECO:0007669"/>
    <property type="project" value="UniProtKB-UniRule"/>
</dbReference>
<dbReference type="PRINTS" id="PR00723">
    <property type="entry name" value="SUBTILISIN"/>
</dbReference>
<reference evidence="10" key="1">
    <citation type="submission" date="2018-07" db="EMBL/GenBank/DDBJ databases">
        <title>Annotation of Aphanomyces astaci genome assembly.</title>
        <authorList>
            <person name="Studholme D.J."/>
        </authorList>
    </citation>
    <scope>NUCLEOTIDE SEQUENCE [LARGE SCALE GENOMIC DNA]</scope>
    <source>
        <strain evidence="10">Pc</strain>
    </source>
</reference>
<dbReference type="VEuPathDB" id="FungiDB:H257_18825"/>
<dbReference type="PROSITE" id="PS00138">
    <property type="entry name" value="SUBTILASE_SER"/>
    <property type="match status" value="1"/>
</dbReference>
<dbReference type="InterPro" id="IPR036852">
    <property type="entry name" value="Peptidase_S8/S53_dom_sf"/>
</dbReference>
<sequence>MVCLIIEHPEVVVCEHAIPKHISRISSLNPITSQLSFFDHYNMVKFAVIAAVGAFATAKISPSIHRHLEANHDVDVVVEFRDGNQPALRAANLETATIQTRGARIAHVRSLLESNMETSQRAAVELLSSQPEAFTTRVESFYINGNMHVYGANRIVLDELAKLDNVAHIRLPVVVDLPVINDEDDNVVGLPVLDLLSNSTSVQAANEWGVNLISAPTVWAGGNRGEGVVVGILDTGAIHTHDDLKTNWRSTYGWFDPTDKSPTPIDTNGHGTHVAGSSVGQNGIGVAPGATWIACRGCTTSSCPEAALTACAQFLLCPTDVTGKNPKCELAPDVINNSWGGGSGSNWYQANVDAWRAAGIIPVFANGNAGPNCGTANSPGDYKNVIGVGAVGVDDKLASFSSRGPTKDGRVKPDVSAPGNQVRSAWHTGNNAYKTISGTSMASPHVTGAVALYLSANKAATYDDVYKAFTTTVDTKTLTPDNKNCGGVKDATYPNNNYGFGRINIARAVGANVSPTPTIPVTTKAPTPTTPMTTKTPAPTAPMTTKAPAPPTPMTTKAPTSTTPMTTKAPTSTTPMTTKAPTPTTPVTTKATPAPTNGVPTTTQATPVTTSAAGSCNGCKSCYSTSIGYCFPPAFSKAQCATFVDFKTIWCGV</sequence>
<dbReference type="EC" id="3.4.21.62" evidence="6"/>
<feature type="compositionally biased region" description="Low complexity" evidence="8">
    <location>
        <begin position="517"/>
        <end position="547"/>
    </location>
</feature>
<evidence type="ECO:0000256" key="7">
    <source>
        <dbReference type="PROSITE-ProRule" id="PRU01240"/>
    </source>
</evidence>
<dbReference type="SUPFAM" id="SSF52743">
    <property type="entry name" value="Subtilisin-like"/>
    <property type="match status" value="1"/>
</dbReference>
<dbReference type="InterPro" id="IPR023828">
    <property type="entry name" value="Peptidase_S8_Ser-AS"/>
</dbReference>
<dbReference type="InterPro" id="IPR050131">
    <property type="entry name" value="Peptidase_S8_subtilisin-like"/>
</dbReference>
<evidence type="ECO:0000256" key="2">
    <source>
        <dbReference type="ARBA" id="ARBA00022670"/>
    </source>
</evidence>
<evidence type="ECO:0000256" key="4">
    <source>
        <dbReference type="ARBA" id="ARBA00022825"/>
    </source>
</evidence>
<accession>A0A3R7YFB5</accession>
<evidence type="ECO:0000256" key="5">
    <source>
        <dbReference type="ARBA" id="ARBA00023529"/>
    </source>
</evidence>
<comment type="catalytic activity">
    <reaction evidence="5">
        <text>Hydrolysis of proteins with broad specificity for peptide bonds, and a preference for a large uncharged residue in P1. Hydrolyzes peptide amides.</text>
        <dbReference type="EC" id="3.4.21.62"/>
    </reaction>
</comment>
<organism evidence="10 11">
    <name type="scientific">Aphanomyces astaci</name>
    <name type="common">Crayfish plague agent</name>
    <dbReference type="NCBI Taxonomy" id="112090"/>
    <lineage>
        <taxon>Eukaryota</taxon>
        <taxon>Sar</taxon>
        <taxon>Stramenopiles</taxon>
        <taxon>Oomycota</taxon>
        <taxon>Saprolegniomycetes</taxon>
        <taxon>Saprolegniales</taxon>
        <taxon>Verrucalvaceae</taxon>
        <taxon>Aphanomyces</taxon>
    </lineage>
</organism>
<evidence type="ECO:0000256" key="1">
    <source>
        <dbReference type="ARBA" id="ARBA00011073"/>
    </source>
</evidence>
<keyword evidence="3 7" id="KW-0378">Hydrolase</keyword>
<dbReference type="PANTHER" id="PTHR43806">
    <property type="entry name" value="PEPTIDASE S8"/>
    <property type="match status" value="1"/>
</dbReference>
<dbReference type="EMBL" id="MZMZ02001996">
    <property type="protein sequence ID" value="RQM27678.1"/>
    <property type="molecule type" value="Genomic_DNA"/>
</dbReference>
<protein>
    <recommendedName>
        <fullName evidence="6">subtilisin</fullName>
        <ecNumber evidence="6">3.4.21.62</ecNumber>
    </recommendedName>
</protein>
<gene>
    <name evidence="10" type="ORF">B5M09_000515</name>
</gene>
<dbReference type="PANTHER" id="PTHR43806:SF67">
    <property type="entry name" value="EGF-LIKE DOMAIN-CONTAINING PROTEIN"/>
    <property type="match status" value="1"/>
</dbReference>
<name>A0A3R7YFB5_APHAT</name>
<feature type="active site" description="Charge relay system" evidence="7">
    <location>
        <position position="440"/>
    </location>
</feature>
<evidence type="ECO:0000259" key="9">
    <source>
        <dbReference type="Pfam" id="PF00082"/>
    </source>
</evidence>
<comment type="caution">
    <text evidence="10">The sequence shown here is derived from an EMBL/GenBank/DDBJ whole genome shotgun (WGS) entry which is preliminary data.</text>
</comment>
<feature type="active site" description="Charge relay system" evidence="7">
    <location>
        <position position="270"/>
    </location>
</feature>
<evidence type="ECO:0000313" key="10">
    <source>
        <dbReference type="EMBL" id="RQM27678.1"/>
    </source>
</evidence>
<dbReference type="AlphaFoldDB" id="A0A3R7YFB5"/>
<feature type="compositionally biased region" description="Low complexity" evidence="8">
    <location>
        <begin position="554"/>
        <end position="605"/>
    </location>
</feature>
<dbReference type="GO" id="GO:0006508">
    <property type="term" value="P:proteolysis"/>
    <property type="evidence" value="ECO:0007669"/>
    <property type="project" value="UniProtKB-KW"/>
</dbReference>
<keyword evidence="2 7" id="KW-0645">Protease</keyword>
<dbReference type="Pfam" id="PF00082">
    <property type="entry name" value="Peptidase_S8"/>
    <property type="match status" value="1"/>
</dbReference>
<comment type="similarity">
    <text evidence="1 7">Belongs to the peptidase S8 family.</text>
</comment>
<keyword evidence="11" id="KW-1185">Reference proteome</keyword>
<keyword evidence="4 7" id="KW-0720">Serine protease</keyword>
<evidence type="ECO:0000313" key="11">
    <source>
        <dbReference type="Proteomes" id="UP000284702"/>
    </source>
</evidence>
<evidence type="ECO:0000256" key="8">
    <source>
        <dbReference type="SAM" id="MobiDB-lite"/>
    </source>
</evidence>
<feature type="region of interest" description="Disordered" evidence="8">
    <location>
        <begin position="401"/>
        <end position="424"/>
    </location>
</feature>
<feature type="domain" description="Peptidase S8/S53" evidence="9">
    <location>
        <begin position="225"/>
        <end position="501"/>
    </location>
</feature>
<evidence type="ECO:0000256" key="6">
    <source>
        <dbReference type="ARBA" id="ARBA00023619"/>
    </source>
</evidence>
<dbReference type="Proteomes" id="UP000284702">
    <property type="component" value="Unassembled WGS sequence"/>
</dbReference>
<dbReference type="InterPro" id="IPR015500">
    <property type="entry name" value="Peptidase_S8_subtilisin-rel"/>
</dbReference>
<dbReference type="Gene3D" id="3.40.50.200">
    <property type="entry name" value="Peptidase S8/S53 domain"/>
    <property type="match status" value="1"/>
</dbReference>
<dbReference type="InterPro" id="IPR000209">
    <property type="entry name" value="Peptidase_S8/S53_dom"/>
</dbReference>
<dbReference type="PROSITE" id="PS51892">
    <property type="entry name" value="SUBTILASE"/>
    <property type="match status" value="1"/>
</dbReference>
<feature type="region of interest" description="Disordered" evidence="8">
    <location>
        <begin position="517"/>
        <end position="605"/>
    </location>
</feature>
<proteinExistence type="inferred from homology"/>
<feature type="active site" description="Charge relay system" evidence="7">
    <location>
        <position position="234"/>
    </location>
</feature>
<evidence type="ECO:0000256" key="3">
    <source>
        <dbReference type="ARBA" id="ARBA00022801"/>
    </source>
</evidence>